<sequence>MLELLGDKRNQNTCDRMESILNIMNLLEQELFIGIVNK</sequence>
<gene>
    <name evidence="1" type="ORF">RINTHH_19080</name>
</gene>
<comment type="caution">
    <text evidence="1">The sequence shown here is derived from an EMBL/GenBank/DDBJ whole genome shotgun (WGS) entry which is preliminary data.</text>
</comment>
<organism evidence="1 2">
    <name type="scientific">Richelia intracellularis HH01</name>
    <dbReference type="NCBI Taxonomy" id="1165094"/>
    <lineage>
        <taxon>Bacteria</taxon>
        <taxon>Bacillati</taxon>
        <taxon>Cyanobacteriota</taxon>
        <taxon>Cyanophyceae</taxon>
        <taxon>Nostocales</taxon>
        <taxon>Nostocaceae</taxon>
        <taxon>Richelia</taxon>
    </lineage>
</organism>
<evidence type="ECO:0000313" key="2">
    <source>
        <dbReference type="Proteomes" id="UP000053051"/>
    </source>
</evidence>
<evidence type="ECO:0000313" key="1">
    <source>
        <dbReference type="EMBL" id="CCH68063.1"/>
    </source>
</evidence>
<reference evidence="1 2" key="1">
    <citation type="submission" date="2012-05" db="EMBL/GenBank/DDBJ databases">
        <authorList>
            <person name="Hilton J."/>
        </authorList>
    </citation>
    <scope>NUCLEOTIDE SEQUENCE [LARGE SCALE GENOMIC DNA]</scope>
    <source>
        <strain evidence="1 2">HH01</strain>
    </source>
</reference>
<dbReference type="Proteomes" id="UP000053051">
    <property type="component" value="Unassembled WGS sequence"/>
</dbReference>
<name>M1X1B9_9NOST</name>
<protein>
    <submittedName>
        <fullName evidence="1">Uncharacterized protein</fullName>
    </submittedName>
</protein>
<accession>M1X1B9</accession>
<keyword evidence="2" id="KW-1185">Reference proteome</keyword>
<dbReference type="AlphaFoldDB" id="M1X1B9"/>
<proteinExistence type="predicted"/>
<reference evidence="2" key="2">
    <citation type="submission" date="2016-01" db="EMBL/GenBank/DDBJ databases">
        <title>Diatom-associated endosymboitic cyanobacterium lacks core nitrogen metabolism enzymes.</title>
        <authorList>
            <person name="Hilton J.A."/>
            <person name="Foster R.A."/>
            <person name="Tripp H.J."/>
            <person name="Carter B.J."/>
            <person name="Zehr J.P."/>
            <person name="Villareal T.A."/>
        </authorList>
    </citation>
    <scope>NUCLEOTIDE SEQUENCE [LARGE SCALE GENOMIC DNA]</scope>
    <source>
        <strain evidence="2">HH01</strain>
    </source>
</reference>
<dbReference type="EMBL" id="CAIY01000077">
    <property type="protein sequence ID" value="CCH68063.1"/>
    <property type="molecule type" value="Genomic_DNA"/>
</dbReference>